<feature type="compositionally biased region" description="Polar residues" evidence="1">
    <location>
        <begin position="712"/>
        <end position="728"/>
    </location>
</feature>
<evidence type="ECO:0000256" key="1">
    <source>
        <dbReference type="SAM" id="MobiDB-lite"/>
    </source>
</evidence>
<proteinExistence type="predicted"/>
<feature type="compositionally biased region" description="Low complexity" evidence="1">
    <location>
        <begin position="422"/>
        <end position="440"/>
    </location>
</feature>
<feature type="region of interest" description="Disordered" evidence="1">
    <location>
        <begin position="1031"/>
        <end position="1058"/>
    </location>
</feature>
<accession>A0ABD3Q231</accession>
<dbReference type="Proteomes" id="UP001516023">
    <property type="component" value="Unassembled WGS sequence"/>
</dbReference>
<reference evidence="2 3" key="1">
    <citation type="journal article" date="2020" name="G3 (Bethesda)">
        <title>Improved Reference Genome for Cyclotella cryptica CCMP332, a Model for Cell Wall Morphogenesis, Salinity Adaptation, and Lipid Production in Diatoms (Bacillariophyta).</title>
        <authorList>
            <person name="Roberts W.R."/>
            <person name="Downey K.M."/>
            <person name="Ruck E.C."/>
            <person name="Traller J.C."/>
            <person name="Alverson A.J."/>
        </authorList>
    </citation>
    <scope>NUCLEOTIDE SEQUENCE [LARGE SCALE GENOMIC DNA]</scope>
    <source>
        <strain evidence="2 3">CCMP332</strain>
    </source>
</reference>
<feature type="compositionally biased region" description="Low complexity" evidence="1">
    <location>
        <begin position="949"/>
        <end position="967"/>
    </location>
</feature>
<feature type="compositionally biased region" description="Basic and acidic residues" evidence="1">
    <location>
        <begin position="241"/>
        <end position="251"/>
    </location>
</feature>
<feature type="region of interest" description="Disordered" evidence="1">
    <location>
        <begin position="80"/>
        <end position="745"/>
    </location>
</feature>
<feature type="compositionally biased region" description="Basic residues" evidence="1">
    <location>
        <begin position="473"/>
        <end position="483"/>
    </location>
</feature>
<comment type="caution">
    <text evidence="2">The sequence shown here is derived from an EMBL/GenBank/DDBJ whole genome shotgun (WGS) entry which is preliminary data.</text>
</comment>
<feature type="region of interest" description="Disordered" evidence="1">
    <location>
        <begin position="946"/>
        <end position="982"/>
    </location>
</feature>
<evidence type="ECO:0000313" key="2">
    <source>
        <dbReference type="EMBL" id="KAL3793984.1"/>
    </source>
</evidence>
<feature type="compositionally biased region" description="Basic and acidic residues" evidence="1">
    <location>
        <begin position="441"/>
        <end position="454"/>
    </location>
</feature>
<feature type="compositionally biased region" description="Low complexity" evidence="1">
    <location>
        <begin position="141"/>
        <end position="162"/>
    </location>
</feature>
<protein>
    <submittedName>
        <fullName evidence="2">Uncharacterized protein</fullName>
    </submittedName>
</protein>
<feature type="compositionally biased region" description="Low complexity" evidence="1">
    <location>
        <begin position="98"/>
        <end position="110"/>
    </location>
</feature>
<sequence length="1058" mass="115397">MVRTSASIASTAWLPPTPLFDSSTSLVGWALTQTQHSGMSSEGACPLHPAIRLKRYNRRTGEWKTLLETCPLCASGLPATSSSGASAYDDYDDEGTVSSRSSRFSRSSRPSGGGSSIYGRERDGSLLSRDGGHANPDDRSTYSTATTHTGTTGATDQTYVTDSKSLSSMSTRKQRNSVRDVGGRDDYATDDDNGYKTEDHDSDTDMDSSNRSGLSRGVRFGPGTKEGSELGTDLDSDGSEQDDRNYLKESIHSNYDPYDGREDDVDNNNPTYNTNNDLNNFMMNDKEKRSSASSQYSNTPNTKAPLPSALKPSSFGPSHHEVTAGSIVLYDGHKTSEQHNSSLTSLHDDRLAQQQQYPVEKQKYRPPPPPRREEEHSPNENAIMCHDITPAPLDKSSNRSASRSRNERSASRSRDVRPAPPQRAASQPRSSSRGRGTSTTRQRDSSRSRPKEGDSIQPSTSSNGKHALPPGRSRSRSRQPSRSRGREDRQPTVPPQQPPPPVGILKNGIRNNVGSTQPYNPKEAKDAEETLDNIYYDDNATRAHANHPRQPVPPPRSSGLTPPPLNNNTRMRMEPPETPQEELDSYSTHSRDSNRRHAAPPRANIPPPNHPGDQPRGNPQDHRRRLSESSGQLPLPSVNGRIPQPPRSSPMYLQNDPRDNASMNSYENRSQEKAPPRLRGMQPVADRSESSHEPNQPRAAKNTPKKNRRSVDSQPGFTESETNASDAPSANADHNDSETPVMAQASAYDDKGRCVKHPHIKLRKKKLLGGWKVMLVNCPDCCIEEMLKMRRNGPGRAGQSDAKGEKVKRSPSEDSHSSAAMPPISQLTIRNKNDDDQSSSSGSASEITYGTKTDYSRSSAMGSWQQYGPGGHNNPIASADNSGSGSGPHRVTRMPFTDPYGHKGWYTGEVASGSGLPHGKGTMHYCDGRMRGGLWSNGLAAAGGGSGGTLNKMGSKSSGSGSSVSSQHSHHSRKEHPPPSLDRESVVVGMEWMDLNGRCGFFTGETDEQRKPHGMGSMRYNDGKVLEGEWHHGEFDRHGGRGDGSVKSSRSRSRGTAF</sequence>
<feature type="compositionally biased region" description="Basic and acidic residues" evidence="1">
    <location>
        <begin position="1031"/>
        <end position="1041"/>
    </location>
</feature>
<feature type="region of interest" description="Disordered" evidence="1">
    <location>
        <begin position="791"/>
        <end position="896"/>
    </location>
</feature>
<organism evidence="2 3">
    <name type="scientific">Cyclotella cryptica</name>
    <dbReference type="NCBI Taxonomy" id="29204"/>
    <lineage>
        <taxon>Eukaryota</taxon>
        <taxon>Sar</taxon>
        <taxon>Stramenopiles</taxon>
        <taxon>Ochrophyta</taxon>
        <taxon>Bacillariophyta</taxon>
        <taxon>Coscinodiscophyceae</taxon>
        <taxon>Thalassiosirophycidae</taxon>
        <taxon>Stephanodiscales</taxon>
        <taxon>Stephanodiscaceae</taxon>
        <taxon>Cyclotella</taxon>
    </lineage>
</organism>
<feature type="compositionally biased region" description="Polar residues" evidence="1">
    <location>
        <begin position="509"/>
        <end position="519"/>
    </location>
</feature>
<keyword evidence="3" id="KW-1185">Reference proteome</keyword>
<dbReference type="EMBL" id="JABMIG020000085">
    <property type="protein sequence ID" value="KAL3793984.1"/>
    <property type="molecule type" value="Genomic_DNA"/>
</dbReference>
<feature type="compositionally biased region" description="Basic and acidic residues" evidence="1">
    <location>
        <begin position="119"/>
        <end position="140"/>
    </location>
</feature>
<feature type="compositionally biased region" description="Low complexity" evidence="1">
    <location>
        <begin position="267"/>
        <end position="283"/>
    </location>
</feature>
<evidence type="ECO:0000313" key="3">
    <source>
        <dbReference type="Proteomes" id="UP001516023"/>
    </source>
</evidence>
<feature type="compositionally biased region" description="Polar residues" evidence="1">
    <location>
        <begin position="846"/>
        <end position="866"/>
    </location>
</feature>
<feature type="compositionally biased region" description="Basic and acidic residues" evidence="1">
    <location>
        <begin position="404"/>
        <end position="417"/>
    </location>
</feature>
<feature type="compositionally biased region" description="Pro residues" evidence="1">
    <location>
        <begin position="550"/>
        <end position="565"/>
    </location>
</feature>
<feature type="compositionally biased region" description="Basic and acidic residues" evidence="1">
    <location>
        <begin position="802"/>
        <end position="816"/>
    </location>
</feature>
<gene>
    <name evidence="2" type="ORF">HJC23_009467</name>
</gene>
<dbReference type="AlphaFoldDB" id="A0ABD3Q231"/>
<feature type="compositionally biased region" description="Polar residues" evidence="1">
    <location>
        <begin position="291"/>
        <end position="302"/>
    </location>
</feature>
<feature type="compositionally biased region" description="Pro residues" evidence="1">
    <location>
        <begin position="492"/>
        <end position="502"/>
    </location>
</feature>
<name>A0ABD3Q231_9STRA</name>
<feature type="compositionally biased region" description="Basic and acidic residues" evidence="1">
    <location>
        <begin position="177"/>
        <end position="199"/>
    </location>
</feature>
<feature type="compositionally biased region" description="Basic residues" evidence="1">
    <location>
        <begin position="1049"/>
        <end position="1058"/>
    </location>
</feature>
<dbReference type="SUPFAM" id="SSF82185">
    <property type="entry name" value="Histone H3 K4-specific methyltransferase SET7/9 N-terminal domain"/>
    <property type="match status" value="1"/>
</dbReference>